<comment type="caution">
    <text evidence="1">The sequence shown here is derived from an EMBL/GenBank/DDBJ whole genome shotgun (WGS) entry which is preliminary data.</text>
</comment>
<evidence type="ECO:0000313" key="2">
    <source>
        <dbReference type="Proteomes" id="UP000274920"/>
    </source>
</evidence>
<dbReference type="AlphaFoldDB" id="A0A426DEZ7"/>
<dbReference type="Proteomes" id="UP000274920">
    <property type="component" value="Unassembled WGS sequence"/>
</dbReference>
<dbReference type="EMBL" id="RHJS01000002">
    <property type="protein sequence ID" value="RRK31291.1"/>
    <property type="molecule type" value="Genomic_DNA"/>
</dbReference>
<gene>
    <name evidence="1" type="ORF">EBB54_07885</name>
</gene>
<protein>
    <submittedName>
        <fullName evidence="1">Uncharacterized protein</fullName>
    </submittedName>
</protein>
<proteinExistence type="predicted"/>
<reference evidence="1" key="1">
    <citation type="submission" date="2018-10" db="EMBL/GenBank/DDBJ databases">
        <title>Schaedlerella arabinophila gen. nov. sp. nov., isolated from the mouse intestinal tract and comparative analysis with the genome of the closely related altered Schaedler flora strain ASF502.</title>
        <authorList>
            <person name="Miyake S."/>
            <person name="Soh M."/>
            <person name="Seedorf H."/>
        </authorList>
    </citation>
    <scope>NUCLEOTIDE SEQUENCE [LARGE SCALE GENOMIC DNA]</scope>
    <source>
        <strain evidence="1">DSM 106076</strain>
    </source>
</reference>
<sequence>MFLRAQAQGMCLHIDDLSARRAALFGSRIFMDHGREGRSPDGQVILAAVVRVKGSGQDVLLHSASFCVALYPGIAMDSLWGHPAMIDKGKR</sequence>
<evidence type="ECO:0000313" key="1">
    <source>
        <dbReference type="EMBL" id="RRK31291.1"/>
    </source>
</evidence>
<accession>A0A426DEZ7</accession>
<keyword evidence="2" id="KW-1185">Reference proteome</keyword>
<organism evidence="1 2">
    <name type="scientific">Schaedlerella arabinosiphila</name>
    <dbReference type="NCBI Taxonomy" id="2044587"/>
    <lineage>
        <taxon>Bacteria</taxon>
        <taxon>Bacillati</taxon>
        <taxon>Bacillota</taxon>
        <taxon>Clostridia</taxon>
        <taxon>Lachnospirales</taxon>
        <taxon>Lachnospiraceae</taxon>
        <taxon>Schaedlerella</taxon>
    </lineage>
</organism>
<name>A0A426DEZ7_9FIRM</name>